<dbReference type="SUPFAM" id="SSF56091">
    <property type="entry name" value="DNA ligase/mRNA capping enzyme, catalytic domain"/>
    <property type="match status" value="1"/>
</dbReference>
<evidence type="ECO:0000256" key="4">
    <source>
        <dbReference type="ARBA" id="ARBA00023204"/>
    </source>
</evidence>
<dbReference type="GO" id="GO:0016874">
    <property type="term" value="F:ligase activity"/>
    <property type="evidence" value="ECO:0007669"/>
    <property type="project" value="UniProtKB-KW"/>
</dbReference>
<feature type="region of interest" description="Disordered" evidence="5">
    <location>
        <begin position="208"/>
        <end position="257"/>
    </location>
</feature>
<feature type="region of interest" description="Disordered" evidence="5">
    <location>
        <begin position="93"/>
        <end position="129"/>
    </location>
</feature>
<evidence type="ECO:0000313" key="7">
    <source>
        <dbReference type="Proteomes" id="UP000092666"/>
    </source>
</evidence>
<evidence type="ECO:0000256" key="2">
    <source>
        <dbReference type="ARBA" id="ARBA00022705"/>
    </source>
</evidence>
<dbReference type="GO" id="GO:0006281">
    <property type="term" value="P:DNA repair"/>
    <property type="evidence" value="ECO:0007669"/>
    <property type="project" value="UniProtKB-KW"/>
</dbReference>
<keyword evidence="4" id="KW-0234">DNA repair</keyword>
<dbReference type="OrthoDB" id="411785at2759"/>
<accession>A0A1B9GJT6</accession>
<dbReference type="InterPro" id="IPR050326">
    <property type="entry name" value="NAD_dep_DNA_ligaseB"/>
</dbReference>
<name>A0A1B9GJT6_9TREE</name>
<dbReference type="SUPFAM" id="SSF50249">
    <property type="entry name" value="Nucleic acid-binding proteins"/>
    <property type="match status" value="1"/>
</dbReference>
<dbReference type="Proteomes" id="UP000092666">
    <property type="component" value="Unassembled WGS sequence"/>
</dbReference>
<keyword evidence="3" id="KW-0227">DNA damage</keyword>
<feature type="region of interest" description="Disordered" evidence="5">
    <location>
        <begin position="1"/>
        <end position="32"/>
    </location>
</feature>
<dbReference type="GO" id="GO:0006260">
    <property type="term" value="P:DNA replication"/>
    <property type="evidence" value="ECO:0007669"/>
    <property type="project" value="UniProtKB-KW"/>
</dbReference>
<feature type="region of interest" description="Disordered" evidence="5">
    <location>
        <begin position="480"/>
        <end position="500"/>
    </location>
</feature>
<gene>
    <name evidence="6" type="ORF">I316_07033</name>
</gene>
<feature type="compositionally biased region" description="Low complexity" evidence="5">
    <location>
        <begin position="234"/>
        <end position="248"/>
    </location>
</feature>
<dbReference type="Gene3D" id="3.30.470.30">
    <property type="entry name" value="DNA ligase/mRNA capping enzyme"/>
    <property type="match status" value="1"/>
</dbReference>
<dbReference type="EMBL" id="KV700136">
    <property type="protein sequence ID" value="OCF31247.1"/>
    <property type="molecule type" value="Genomic_DNA"/>
</dbReference>
<organism evidence="6 7">
    <name type="scientific">Kwoniella heveanensis BCC8398</name>
    <dbReference type="NCBI Taxonomy" id="1296120"/>
    <lineage>
        <taxon>Eukaryota</taxon>
        <taxon>Fungi</taxon>
        <taxon>Dikarya</taxon>
        <taxon>Basidiomycota</taxon>
        <taxon>Agaricomycotina</taxon>
        <taxon>Tremellomycetes</taxon>
        <taxon>Tremellales</taxon>
        <taxon>Cryptococcaceae</taxon>
        <taxon>Kwoniella</taxon>
    </lineage>
</organism>
<evidence type="ECO:0000256" key="3">
    <source>
        <dbReference type="ARBA" id="ARBA00022763"/>
    </source>
</evidence>
<dbReference type="AlphaFoldDB" id="A0A1B9GJT6"/>
<dbReference type="PANTHER" id="PTHR47810:SF1">
    <property type="entry name" value="DNA LIGASE B"/>
    <property type="match status" value="1"/>
</dbReference>
<reference evidence="6 7" key="1">
    <citation type="submission" date="2013-07" db="EMBL/GenBank/DDBJ databases">
        <title>The Genome Sequence of Cryptococcus heveanensis BCC8398.</title>
        <authorList>
            <consortium name="The Broad Institute Genome Sequencing Platform"/>
            <person name="Cuomo C."/>
            <person name="Litvintseva A."/>
            <person name="Chen Y."/>
            <person name="Heitman J."/>
            <person name="Sun S."/>
            <person name="Springer D."/>
            <person name="Dromer F."/>
            <person name="Young S.K."/>
            <person name="Zeng Q."/>
            <person name="Gargeya S."/>
            <person name="Fitzgerald M."/>
            <person name="Abouelleil A."/>
            <person name="Alvarado L."/>
            <person name="Berlin A.M."/>
            <person name="Chapman S.B."/>
            <person name="Dewar J."/>
            <person name="Goldberg J."/>
            <person name="Griggs A."/>
            <person name="Gujja S."/>
            <person name="Hansen M."/>
            <person name="Howarth C."/>
            <person name="Imamovic A."/>
            <person name="Larimer J."/>
            <person name="McCowan C."/>
            <person name="Murphy C."/>
            <person name="Pearson M."/>
            <person name="Priest M."/>
            <person name="Roberts A."/>
            <person name="Saif S."/>
            <person name="Shea T."/>
            <person name="Sykes S."/>
            <person name="Wortman J."/>
            <person name="Nusbaum C."/>
            <person name="Birren B."/>
        </authorList>
    </citation>
    <scope>NUCLEOTIDE SEQUENCE [LARGE SCALE GENOMIC DNA]</scope>
    <source>
        <strain evidence="6 7">BCC8398</strain>
    </source>
</reference>
<dbReference type="PANTHER" id="PTHR47810">
    <property type="entry name" value="DNA LIGASE"/>
    <property type="match status" value="1"/>
</dbReference>
<keyword evidence="1" id="KW-0436">Ligase</keyword>
<sequence length="697" mass="77137">MSSRSNPAAVQGNTVTQTEIEDGEDRAQETDLQRTLRRVVELQKRVSSENSKVVKQGIIAEYPDLRELLEFVYDPDHRTNVSYGSLQKYMQAQTDSGVTGRPKAKGKNKSTPTPGITSSHPHPRPHPIPSNLIDLFVQLSSKAITGNLAKDVVLAFLTENHVLPDVQGWKGLAHSEQMETFGRLLDRNLIAGFGAKTLQDVQWLSGLGSTTGEPATEDNRPRGSKQRKVANPQAAALPPAGELAPAPGRLSSPLGSNTWKTPLHPNLASLDKFEVALGKSIDPPFDVLFKDDQATWYASRKLDGVRCLTFLDFLVPMNSDQPTSRETKTLVSVHFVSRTGKPFYSLSKLETQLTPLADLPQLKQWLYADPLMVVPREGGVVKRLILDGEVCVMRPKSEAEKEAIQPRDDGTVVTPMDSGEQEQPGTRTPSRADEIWLADDPFVEDFASTVSLMRRTDTIQHLSYFIFDVLSYTQINSKGGAVPSRMTSNSNSALKGEERKEDVAALNPTFGARIKNIRHLVSWLNDELVRRGVKEKIVKDLKQVKIGSVHEVEGMVSRAAEEGWEGLVFRKDDIYKGKRSPDIRKFKKWQDGEYVVESIDTSSMRLAVNGVFGTYEALSNVWVSHEGHRVSVGSGFTAEQRIRYAKDPEGIVGKMITVEYFSESVAASRAGQGGGDGGKSLRFPRVKMVWEEGKRGM</sequence>
<keyword evidence="7" id="KW-1185">Reference proteome</keyword>
<evidence type="ECO:0000313" key="6">
    <source>
        <dbReference type="EMBL" id="OCF31247.1"/>
    </source>
</evidence>
<proteinExistence type="predicted"/>
<feature type="region of interest" description="Disordered" evidence="5">
    <location>
        <begin position="397"/>
        <end position="430"/>
    </location>
</feature>
<evidence type="ECO:0000256" key="1">
    <source>
        <dbReference type="ARBA" id="ARBA00022598"/>
    </source>
</evidence>
<feature type="compositionally biased region" description="Polar residues" evidence="5">
    <location>
        <begin position="1"/>
        <end position="18"/>
    </location>
</feature>
<keyword evidence="2" id="KW-0235">DNA replication</keyword>
<evidence type="ECO:0008006" key="8">
    <source>
        <dbReference type="Google" id="ProtNLM"/>
    </source>
</evidence>
<reference evidence="7" key="2">
    <citation type="submission" date="2013-12" db="EMBL/GenBank/DDBJ databases">
        <title>Evolution of pathogenesis and genome organization in the Tremellales.</title>
        <authorList>
            <person name="Cuomo C."/>
            <person name="Litvintseva A."/>
            <person name="Heitman J."/>
            <person name="Chen Y."/>
            <person name="Sun S."/>
            <person name="Springer D."/>
            <person name="Dromer F."/>
            <person name="Young S."/>
            <person name="Zeng Q."/>
            <person name="Chapman S."/>
            <person name="Gujja S."/>
            <person name="Saif S."/>
            <person name="Birren B."/>
        </authorList>
    </citation>
    <scope>NUCLEOTIDE SEQUENCE [LARGE SCALE GENOMIC DNA]</scope>
    <source>
        <strain evidence="7">BCC8398</strain>
    </source>
</reference>
<protein>
    <recommendedName>
        <fullName evidence="8">ATP-dependent DNA ligase family profile domain-containing protein</fullName>
    </recommendedName>
</protein>
<feature type="compositionally biased region" description="Basic and acidic residues" evidence="5">
    <location>
        <begin position="397"/>
        <end position="410"/>
    </location>
</feature>
<dbReference type="Gene3D" id="2.40.50.140">
    <property type="entry name" value="Nucleic acid-binding proteins"/>
    <property type="match status" value="1"/>
</dbReference>
<evidence type="ECO:0000256" key="5">
    <source>
        <dbReference type="SAM" id="MobiDB-lite"/>
    </source>
</evidence>
<dbReference type="InterPro" id="IPR012340">
    <property type="entry name" value="NA-bd_OB-fold"/>
</dbReference>